<dbReference type="Proteomes" id="UP000555448">
    <property type="component" value="Unassembled WGS sequence"/>
</dbReference>
<name>A0A7W7KE75_9SPHN</name>
<protein>
    <submittedName>
        <fullName evidence="1">Uncharacterized protein</fullName>
    </submittedName>
</protein>
<accession>A0A7W7KE75</accession>
<sequence>MLRFRQMQTLQKFTSVHANVHNHFSLQRHLIDRETYKEHRSAALPEWRTLVG</sequence>
<comment type="caution">
    <text evidence="1">The sequence shown here is derived from an EMBL/GenBank/DDBJ whole genome shotgun (WGS) entry which is preliminary data.</text>
</comment>
<gene>
    <name evidence="1" type="ORF">HNO88_003948</name>
</gene>
<dbReference type="AlphaFoldDB" id="A0A7W7KE75"/>
<evidence type="ECO:0000313" key="1">
    <source>
        <dbReference type="EMBL" id="MBB4860604.1"/>
    </source>
</evidence>
<organism evidence="1 2">
    <name type="scientific">Novosphingobium chloroacetimidivorans</name>
    <dbReference type="NCBI Taxonomy" id="1428314"/>
    <lineage>
        <taxon>Bacteria</taxon>
        <taxon>Pseudomonadati</taxon>
        <taxon>Pseudomonadota</taxon>
        <taxon>Alphaproteobacteria</taxon>
        <taxon>Sphingomonadales</taxon>
        <taxon>Sphingomonadaceae</taxon>
        <taxon>Novosphingobium</taxon>
    </lineage>
</organism>
<keyword evidence="2" id="KW-1185">Reference proteome</keyword>
<evidence type="ECO:0000313" key="2">
    <source>
        <dbReference type="Proteomes" id="UP000555448"/>
    </source>
</evidence>
<reference evidence="1 2" key="1">
    <citation type="submission" date="2020-08" db="EMBL/GenBank/DDBJ databases">
        <title>Functional genomics of gut bacteria from endangered species of beetles.</title>
        <authorList>
            <person name="Carlos-Shanley C."/>
        </authorList>
    </citation>
    <scope>NUCLEOTIDE SEQUENCE [LARGE SCALE GENOMIC DNA]</scope>
    <source>
        <strain evidence="1 2">S00245</strain>
    </source>
</reference>
<dbReference type="EMBL" id="JACHLR010000026">
    <property type="protein sequence ID" value="MBB4860604.1"/>
    <property type="molecule type" value="Genomic_DNA"/>
</dbReference>
<proteinExistence type="predicted"/>